<evidence type="ECO:0000313" key="2">
    <source>
        <dbReference type="Proteomes" id="UP000199296"/>
    </source>
</evidence>
<evidence type="ECO:0000313" key="1">
    <source>
        <dbReference type="EMBL" id="SDG56091.1"/>
    </source>
</evidence>
<protein>
    <submittedName>
        <fullName evidence="1">DNA sulfur modification protein DndB</fullName>
    </submittedName>
</protein>
<dbReference type="EMBL" id="FNCW01000003">
    <property type="protein sequence ID" value="SDG56091.1"/>
    <property type="molecule type" value="Genomic_DNA"/>
</dbReference>
<dbReference type="OrthoDB" id="9789139at2"/>
<name>A0A1G7V978_9FLAO</name>
<keyword evidence="2" id="KW-1185">Reference proteome</keyword>
<dbReference type="STRING" id="470826.SAMN04488027_103153"/>
<dbReference type="RefSeq" id="WP_093365825.1">
    <property type="nucleotide sequence ID" value="NZ_FNCW01000003.1"/>
</dbReference>
<dbReference type="Pfam" id="PF14072">
    <property type="entry name" value="DndB"/>
    <property type="match status" value="1"/>
</dbReference>
<gene>
    <name evidence="1" type="ORF">SAMN04488027_103153</name>
</gene>
<reference evidence="1 2" key="1">
    <citation type="submission" date="2016-10" db="EMBL/GenBank/DDBJ databases">
        <authorList>
            <person name="de Groot N.N."/>
        </authorList>
    </citation>
    <scope>NUCLEOTIDE SEQUENCE [LARGE SCALE GENOMIC DNA]</scope>
    <source>
        <strain evidence="1 2">DSM 19803</strain>
    </source>
</reference>
<dbReference type="AlphaFoldDB" id="A0A1G7V978"/>
<sequence>MIHLACTHGNLGYWDFYSTVMKVEDIVDDKRIITVSESAELFSENINEILQREINLKRIKAISEYISSNDERFLGSIVVAIHKGEPKWTEIDLNQSFKIDDDIIDEKSLAFLNGKFGVLTLTGNEQIFALDGQHRLMGLRKTLKDYPELGELEVPVVFVIHNHERLDKTRRLFTVLNKYAEKPKGAELIILDEDDCAAIVARKLVSDHEILSKGSALSTTKSGSMPNSDNYSLTTLVTISSINKILFNKRPAYYTVRPSDDQLESHYEEATAFWDSVFDTFPEINQYLNKEANVTINSKPIYRNHESGGSLLLRPVGQKLLAFAFTKFGDDEIELFKERLSKIDFNLSNSIWKYLFWNEKMVTGENRLKKNLILYLLGKFDDESYIHSEMSRIYELNNDIYTHNISPV</sequence>
<dbReference type="InterPro" id="IPR017642">
    <property type="entry name" value="DNA_S_mod_DndB"/>
</dbReference>
<organism evidence="1 2">
    <name type="scientific">Psychroflexus sediminis</name>
    <dbReference type="NCBI Taxonomy" id="470826"/>
    <lineage>
        <taxon>Bacteria</taxon>
        <taxon>Pseudomonadati</taxon>
        <taxon>Bacteroidota</taxon>
        <taxon>Flavobacteriia</taxon>
        <taxon>Flavobacteriales</taxon>
        <taxon>Flavobacteriaceae</taxon>
        <taxon>Psychroflexus</taxon>
    </lineage>
</organism>
<proteinExistence type="predicted"/>
<dbReference type="InterPro" id="IPR017601">
    <property type="entry name" value="DGQHR-contain_dom"/>
</dbReference>
<dbReference type="CDD" id="cd16414">
    <property type="entry name" value="dndB_like"/>
    <property type="match status" value="1"/>
</dbReference>
<dbReference type="Proteomes" id="UP000199296">
    <property type="component" value="Unassembled WGS sequence"/>
</dbReference>
<accession>A0A1G7V978</accession>
<dbReference type="NCBIfam" id="TIGR03187">
    <property type="entry name" value="DGQHR"/>
    <property type="match status" value="1"/>
</dbReference>